<evidence type="ECO:0000313" key="2">
    <source>
        <dbReference type="Proteomes" id="UP000467130"/>
    </source>
</evidence>
<reference evidence="1 2" key="1">
    <citation type="journal article" date="2019" name="Emerg. Microbes Infect.">
        <title>Comprehensive subspecies identification of 175 nontuberculous mycobacteria species based on 7547 genomic profiles.</title>
        <authorList>
            <person name="Matsumoto Y."/>
            <person name="Kinjo T."/>
            <person name="Motooka D."/>
            <person name="Nabeya D."/>
            <person name="Jung N."/>
            <person name="Uechi K."/>
            <person name="Horii T."/>
            <person name="Iida T."/>
            <person name="Fujita J."/>
            <person name="Nakamura S."/>
        </authorList>
    </citation>
    <scope>NUCLEOTIDE SEQUENCE [LARGE SCALE GENOMIC DNA]</scope>
    <source>
        <strain evidence="1 2">JCM 17783</strain>
    </source>
</reference>
<organism evidence="1 2">
    <name type="scientific">Mycobacterium stomatepiae</name>
    <dbReference type="NCBI Taxonomy" id="470076"/>
    <lineage>
        <taxon>Bacteria</taxon>
        <taxon>Bacillati</taxon>
        <taxon>Actinomycetota</taxon>
        <taxon>Actinomycetes</taxon>
        <taxon>Mycobacteriales</taxon>
        <taxon>Mycobacteriaceae</taxon>
        <taxon>Mycobacterium</taxon>
        <taxon>Mycobacterium simiae complex</taxon>
    </lineage>
</organism>
<dbReference type="InterPro" id="IPR036249">
    <property type="entry name" value="Thioredoxin-like_sf"/>
</dbReference>
<dbReference type="AlphaFoldDB" id="A0A7I7Q165"/>
<accession>A0A7I7Q165</accession>
<dbReference type="KEGG" id="msto:MSTO_03090"/>
<name>A0A7I7Q165_9MYCO</name>
<dbReference type="InterPro" id="IPR053977">
    <property type="entry name" value="Rv2466c-like"/>
</dbReference>
<dbReference type="EMBL" id="AP022587">
    <property type="protein sequence ID" value="BBY20104.1"/>
    <property type="molecule type" value="Genomic_DNA"/>
</dbReference>
<keyword evidence="2" id="KW-1185">Reference proteome</keyword>
<dbReference type="Proteomes" id="UP000467130">
    <property type="component" value="Chromosome"/>
</dbReference>
<dbReference type="RefSeq" id="WP_163788290.1">
    <property type="nucleotide sequence ID" value="NZ_AP022587.1"/>
</dbReference>
<sequence>MTDAGPVERAQSTVTLWLDPVCPFSWNTARWLKAAAEMAGLAIDWQLMNLAILNEGRELAPPQQARMNDSQRVGRLMAALRDELGQGAMATAYFAFGDEYFDRSRALDDEIVEHVLRAVGARRTTAAAIYDTSLDAVVSRCHQASQEALGETGGSPLITVDGHTAFGPVLTAVPVADRTLAVFEAVKSLLLTPQFSELHRPRVHA</sequence>
<dbReference type="Gene3D" id="3.40.30.10">
    <property type="entry name" value="Glutaredoxin"/>
    <property type="match status" value="1"/>
</dbReference>
<dbReference type="SUPFAM" id="SSF52833">
    <property type="entry name" value="Thioredoxin-like"/>
    <property type="match status" value="1"/>
</dbReference>
<evidence type="ECO:0000313" key="1">
    <source>
        <dbReference type="EMBL" id="BBY20104.1"/>
    </source>
</evidence>
<gene>
    <name evidence="1" type="ORF">MSTO_03090</name>
</gene>
<evidence type="ECO:0008006" key="3">
    <source>
        <dbReference type="Google" id="ProtNLM"/>
    </source>
</evidence>
<proteinExistence type="predicted"/>
<dbReference type="Pfam" id="PF22234">
    <property type="entry name" value="Rv2466c-like"/>
    <property type="match status" value="1"/>
</dbReference>
<protein>
    <recommendedName>
        <fullName evidence="3">DSBA oxidoreductase</fullName>
    </recommendedName>
</protein>